<name>A0A8J2KHP6_9HEXA</name>
<feature type="transmembrane region" description="Helical" evidence="1">
    <location>
        <begin position="18"/>
        <end position="38"/>
    </location>
</feature>
<feature type="transmembrane region" description="Helical" evidence="1">
    <location>
        <begin position="77"/>
        <end position="103"/>
    </location>
</feature>
<keyword evidence="1" id="KW-1133">Transmembrane helix</keyword>
<gene>
    <name evidence="2" type="ORF">AFUS01_LOCUS27701</name>
</gene>
<protein>
    <submittedName>
        <fullName evidence="2">Uncharacterized protein</fullName>
    </submittedName>
</protein>
<dbReference type="AlphaFoldDB" id="A0A8J2KHP6"/>
<evidence type="ECO:0000313" key="2">
    <source>
        <dbReference type="EMBL" id="CAG7817118.1"/>
    </source>
</evidence>
<dbReference type="EMBL" id="CAJVCH010386318">
    <property type="protein sequence ID" value="CAG7817118.1"/>
    <property type="molecule type" value="Genomic_DNA"/>
</dbReference>
<feature type="transmembrane region" description="Helical" evidence="1">
    <location>
        <begin position="50"/>
        <end position="71"/>
    </location>
</feature>
<accession>A0A8J2KHP6</accession>
<keyword evidence="1" id="KW-0472">Membrane</keyword>
<sequence>MNFKSITDKDYWCASRSWALAVAIIQIITSVLFVILEIRALVTGGAAGSTTVFLIGWLLKAILAVVLLTGVRNSNLFWIQLWLGFIIVSIPINFVVNVTTLFLHSDKLGVTRIFWYWSSQ</sequence>
<organism evidence="2 3">
    <name type="scientific">Allacma fusca</name>
    <dbReference type="NCBI Taxonomy" id="39272"/>
    <lineage>
        <taxon>Eukaryota</taxon>
        <taxon>Metazoa</taxon>
        <taxon>Ecdysozoa</taxon>
        <taxon>Arthropoda</taxon>
        <taxon>Hexapoda</taxon>
        <taxon>Collembola</taxon>
        <taxon>Symphypleona</taxon>
        <taxon>Sminthuridae</taxon>
        <taxon>Allacma</taxon>
    </lineage>
</organism>
<proteinExistence type="predicted"/>
<dbReference type="Proteomes" id="UP000708208">
    <property type="component" value="Unassembled WGS sequence"/>
</dbReference>
<reference evidence="2" key="1">
    <citation type="submission" date="2021-06" db="EMBL/GenBank/DDBJ databases">
        <authorList>
            <person name="Hodson N. C."/>
            <person name="Mongue J. A."/>
            <person name="Jaron S. K."/>
        </authorList>
    </citation>
    <scope>NUCLEOTIDE SEQUENCE</scope>
</reference>
<comment type="caution">
    <text evidence="2">The sequence shown here is derived from an EMBL/GenBank/DDBJ whole genome shotgun (WGS) entry which is preliminary data.</text>
</comment>
<evidence type="ECO:0000256" key="1">
    <source>
        <dbReference type="SAM" id="Phobius"/>
    </source>
</evidence>
<evidence type="ECO:0000313" key="3">
    <source>
        <dbReference type="Proteomes" id="UP000708208"/>
    </source>
</evidence>
<keyword evidence="3" id="KW-1185">Reference proteome</keyword>
<keyword evidence="1" id="KW-0812">Transmembrane</keyword>